<dbReference type="SMART" id="SM01017">
    <property type="entry name" value="Arrestin_C"/>
    <property type="match status" value="1"/>
</dbReference>
<accession>A0AAV7J6L1</accession>
<dbReference type="InterPro" id="IPR011021">
    <property type="entry name" value="Arrestin-like_N"/>
</dbReference>
<dbReference type="InterPro" id="IPR050357">
    <property type="entry name" value="Arrestin_domain-protein"/>
</dbReference>
<comment type="caution">
    <text evidence="5">The sequence shown here is derived from an EMBL/GenBank/DDBJ whole genome shotgun (WGS) entry which is preliminary data.</text>
</comment>
<comment type="similarity">
    <text evidence="1">Belongs to the arrestin family.</text>
</comment>
<sequence>MSSTLRTFEIKLDNPTATYGAGAIITGQVVVDLTKTKKLRALKLRFKGKCSVHWQKTSSSGKSSRTVDYTGEEEYFRNDVCLFGSTGGDTIEMLAGHHTYPFSYALPRNIPNSFEHGVGSVEYSMKAIIDRPWKFDHEATKIFTVETPFELDSQSYSMVGIHDEKEENYCCILPCISRGNMIFTFELPTTGYACGEPIHTTVHINNRSDSVEVEEIEVKLEQKLEFHARSPYKKTKTKSCVVQQSKRGGPFLKKTEVLVGLQVPSVPLSKLQYCSLIDISYQVHIEVHVSGLHCKTEKFYDILIGTRPPTMAHQVLHPVPSQHPLPITSPSAPVDYSPAFDPVSAFPTPLIPMPVPSVPQSEKTPPYPQFPTPGAPYPTQSGSSQYPPPGAPYPTQFGSGPYPPSGAPYPTQPGPDQYPPNNAPYPNVHPFQYPSAPGFQPPRNVEFVPSNPTSPFQYPPEQLPPSYDSVMANDNRK</sequence>
<dbReference type="Pfam" id="PF00339">
    <property type="entry name" value="Arrestin_N"/>
    <property type="match status" value="1"/>
</dbReference>
<dbReference type="GO" id="GO:0005737">
    <property type="term" value="C:cytoplasm"/>
    <property type="evidence" value="ECO:0007669"/>
    <property type="project" value="TreeGrafter"/>
</dbReference>
<evidence type="ECO:0000313" key="6">
    <source>
        <dbReference type="Proteomes" id="UP000826195"/>
    </source>
</evidence>
<feature type="domain" description="Arrestin C-terminal-like" evidence="4">
    <location>
        <begin position="177"/>
        <end position="309"/>
    </location>
</feature>
<dbReference type="Proteomes" id="UP000826195">
    <property type="component" value="Unassembled WGS sequence"/>
</dbReference>
<dbReference type="PANTHER" id="PTHR11188:SF176">
    <property type="entry name" value="ARRESTIN DOMAIN-CONTAINING PROTEIN 1"/>
    <property type="match status" value="1"/>
</dbReference>
<dbReference type="InterPro" id="IPR014752">
    <property type="entry name" value="Arrestin-like_C"/>
</dbReference>
<keyword evidence="2" id="KW-0716">Sensory transduction</keyword>
<feature type="compositionally biased region" description="Pro residues" evidence="3">
    <location>
        <begin position="365"/>
        <end position="376"/>
    </location>
</feature>
<dbReference type="InterPro" id="IPR014756">
    <property type="entry name" value="Ig_E-set"/>
</dbReference>
<evidence type="ECO:0000259" key="4">
    <source>
        <dbReference type="SMART" id="SM01017"/>
    </source>
</evidence>
<dbReference type="Gene3D" id="2.60.40.640">
    <property type="match status" value="2"/>
</dbReference>
<dbReference type="Pfam" id="PF02752">
    <property type="entry name" value="Arrestin_C"/>
    <property type="match status" value="1"/>
</dbReference>
<dbReference type="SUPFAM" id="SSF81296">
    <property type="entry name" value="E set domains"/>
    <property type="match status" value="2"/>
</dbReference>
<evidence type="ECO:0000256" key="1">
    <source>
        <dbReference type="ARBA" id="ARBA00005298"/>
    </source>
</evidence>
<gene>
    <name evidence="5" type="ORF">KQX54_011304</name>
</gene>
<dbReference type="EMBL" id="JAHXZJ010000001">
    <property type="protein sequence ID" value="KAH0567647.1"/>
    <property type="molecule type" value="Genomic_DNA"/>
</dbReference>
<keyword evidence="6" id="KW-1185">Reference proteome</keyword>
<evidence type="ECO:0000256" key="3">
    <source>
        <dbReference type="SAM" id="MobiDB-lite"/>
    </source>
</evidence>
<dbReference type="PRINTS" id="PR01217">
    <property type="entry name" value="PRICHEXTENSN"/>
</dbReference>
<evidence type="ECO:0000256" key="2">
    <source>
        <dbReference type="ARBA" id="ARBA00022606"/>
    </source>
</evidence>
<evidence type="ECO:0000313" key="5">
    <source>
        <dbReference type="EMBL" id="KAH0567647.1"/>
    </source>
</evidence>
<feature type="compositionally biased region" description="Pro residues" evidence="3">
    <location>
        <begin position="401"/>
        <end position="423"/>
    </location>
</feature>
<proteinExistence type="inferred from homology"/>
<dbReference type="PANTHER" id="PTHR11188">
    <property type="entry name" value="ARRESTIN DOMAIN CONTAINING PROTEIN"/>
    <property type="match status" value="1"/>
</dbReference>
<organism evidence="5 6">
    <name type="scientific">Cotesia glomerata</name>
    <name type="common">Lepidopteran parasitic wasp</name>
    <name type="synonym">Apanteles glomeratus</name>
    <dbReference type="NCBI Taxonomy" id="32391"/>
    <lineage>
        <taxon>Eukaryota</taxon>
        <taxon>Metazoa</taxon>
        <taxon>Ecdysozoa</taxon>
        <taxon>Arthropoda</taxon>
        <taxon>Hexapoda</taxon>
        <taxon>Insecta</taxon>
        <taxon>Pterygota</taxon>
        <taxon>Neoptera</taxon>
        <taxon>Endopterygota</taxon>
        <taxon>Hymenoptera</taxon>
        <taxon>Apocrita</taxon>
        <taxon>Ichneumonoidea</taxon>
        <taxon>Braconidae</taxon>
        <taxon>Microgastrinae</taxon>
        <taxon>Cotesia</taxon>
    </lineage>
</organism>
<dbReference type="AlphaFoldDB" id="A0AAV7J6L1"/>
<dbReference type="InterPro" id="IPR011022">
    <property type="entry name" value="Arrestin_C-like"/>
</dbReference>
<name>A0AAV7J6L1_COTGL</name>
<feature type="region of interest" description="Disordered" evidence="3">
    <location>
        <begin position="354"/>
        <end position="477"/>
    </location>
</feature>
<dbReference type="GO" id="GO:0015031">
    <property type="term" value="P:protein transport"/>
    <property type="evidence" value="ECO:0007669"/>
    <property type="project" value="TreeGrafter"/>
</dbReference>
<protein>
    <recommendedName>
        <fullName evidence="4">Arrestin C-terminal-like domain-containing protein</fullName>
    </recommendedName>
</protein>
<reference evidence="5 6" key="1">
    <citation type="journal article" date="2021" name="J. Hered.">
        <title>A chromosome-level genome assembly of the parasitoid wasp, Cotesia glomerata (Hymenoptera: Braconidae).</title>
        <authorList>
            <person name="Pinto B.J."/>
            <person name="Weis J.J."/>
            <person name="Gamble T."/>
            <person name="Ode P.J."/>
            <person name="Paul R."/>
            <person name="Zaspel J.M."/>
        </authorList>
    </citation>
    <scope>NUCLEOTIDE SEQUENCE [LARGE SCALE GENOMIC DNA]</scope>
    <source>
        <strain evidence="5">CgM1</strain>
    </source>
</reference>